<dbReference type="InterPro" id="IPR036291">
    <property type="entry name" value="NAD(P)-bd_dom_sf"/>
</dbReference>
<protein>
    <submittedName>
        <fullName evidence="3">Cyclohexadienyl dehydrogenase</fullName>
    </submittedName>
</protein>
<dbReference type="Pfam" id="PF02153">
    <property type="entry name" value="PDH_N"/>
    <property type="match status" value="1"/>
</dbReference>
<dbReference type="PANTHER" id="PTHR21363:SF0">
    <property type="entry name" value="PREPHENATE DEHYDROGENASE [NADP(+)]"/>
    <property type="match status" value="1"/>
</dbReference>
<evidence type="ECO:0000256" key="1">
    <source>
        <dbReference type="ARBA" id="ARBA00023002"/>
    </source>
</evidence>
<dbReference type="InterPro" id="IPR050812">
    <property type="entry name" value="Preph/Arog_dehydrog"/>
</dbReference>
<sequence>MVDFNVLQPSAPMIGRLVVIGLGLIGGSFAKGLRKSGLCDEVIGMDLDQQSRKLAVKLGVVDRCEVDLALACNGADVIQLAVPVLAMEKLLGLLANIDLGHAILTDVGSVKSNVVRVARFAFNDMLARFVPGHPIVGSERGGIEASNEQLFRHYKVILTPLEQTDPAALAVVDRLWCELGADVEYMQVERHDKVLALTSHLPHLLAFCFVDSLAKRNEIFDMFHYAAGGLCDFTRIASSDPVMWRDIFLANREAVLCALDTFLGDLDSFRSAVDTGDGRQLLSVCTRARMAREYFSNILVHRAYIENDM</sequence>
<dbReference type="InterPro" id="IPR003099">
    <property type="entry name" value="Prephen_DH"/>
</dbReference>
<accession>A0ABX5R8N8</accession>
<keyword evidence="4" id="KW-1185">Reference proteome</keyword>
<dbReference type="Pfam" id="PF20463">
    <property type="entry name" value="PDH_C"/>
    <property type="match status" value="1"/>
</dbReference>
<keyword evidence="1" id="KW-0560">Oxidoreductase</keyword>
<dbReference type="Gene3D" id="3.40.50.720">
    <property type="entry name" value="NAD(P)-binding Rossmann-like Domain"/>
    <property type="match status" value="1"/>
</dbReference>
<dbReference type="InterPro" id="IPR046825">
    <property type="entry name" value="PDH_C"/>
</dbReference>
<dbReference type="Gene3D" id="1.10.3660.10">
    <property type="entry name" value="6-phosphogluconate dehydrogenase C-terminal like domain"/>
    <property type="match status" value="1"/>
</dbReference>
<dbReference type="Proteomes" id="UP000288953">
    <property type="component" value="Chromosome"/>
</dbReference>
<gene>
    <name evidence="3" type="ORF">C3B55_00694</name>
</gene>
<dbReference type="InterPro" id="IPR008927">
    <property type="entry name" value="6-PGluconate_DH-like_C_sf"/>
</dbReference>
<reference evidence="3 4" key="1">
    <citation type="journal article" date="2018" name="Genome Biol. Evol.">
        <title>Partnering With a Pest: Genomes of Hemlock Woolly Adelgid Symbionts Reveal Atypical Nutritional Provisioning Patterns in Dual-Obligate Bacteria.</title>
        <authorList>
            <person name="Weglarz K.M."/>
            <person name="Havill N.P."/>
            <person name="Burke G.R."/>
            <person name="von Dohlen C.D."/>
        </authorList>
    </citation>
    <scope>NUCLEOTIDE SEQUENCE [LARGE SCALE GENOMIC DNA]</scope>
    <source>
        <strain evidence="3 4">HWA_ENA</strain>
    </source>
</reference>
<dbReference type="PROSITE" id="PS51176">
    <property type="entry name" value="PDH_ADH"/>
    <property type="match status" value="1"/>
</dbReference>
<evidence type="ECO:0000313" key="4">
    <source>
        <dbReference type="Proteomes" id="UP000288953"/>
    </source>
</evidence>
<dbReference type="SUPFAM" id="SSF48179">
    <property type="entry name" value="6-phosphogluconate dehydrogenase C-terminal domain-like"/>
    <property type="match status" value="1"/>
</dbReference>
<organism evidence="3 4">
    <name type="scientific">Candidatus Pseudomonas adelgestsugas</name>
    <dbReference type="NCBI Taxonomy" id="1302376"/>
    <lineage>
        <taxon>Bacteria</taxon>
        <taxon>Pseudomonadati</taxon>
        <taxon>Pseudomonadota</taxon>
        <taxon>Gammaproteobacteria</taxon>
        <taxon>Pseudomonadales</taxon>
        <taxon>Pseudomonadaceae</taxon>
        <taxon>Pseudomonas</taxon>
    </lineage>
</organism>
<dbReference type="InterPro" id="IPR046826">
    <property type="entry name" value="PDH_N"/>
</dbReference>
<evidence type="ECO:0000259" key="2">
    <source>
        <dbReference type="PROSITE" id="PS51176"/>
    </source>
</evidence>
<evidence type="ECO:0000313" key="3">
    <source>
        <dbReference type="EMBL" id="QAX82017.1"/>
    </source>
</evidence>
<dbReference type="PANTHER" id="PTHR21363">
    <property type="entry name" value="PREPHENATE DEHYDROGENASE"/>
    <property type="match status" value="1"/>
</dbReference>
<name>A0ABX5R8N8_9PSED</name>
<dbReference type="EMBL" id="CP026512">
    <property type="protein sequence ID" value="QAX82017.1"/>
    <property type="molecule type" value="Genomic_DNA"/>
</dbReference>
<feature type="domain" description="Prephenate/arogenate dehydrogenase" evidence="2">
    <location>
        <begin position="15"/>
        <end position="303"/>
    </location>
</feature>
<proteinExistence type="predicted"/>
<dbReference type="SUPFAM" id="SSF51735">
    <property type="entry name" value="NAD(P)-binding Rossmann-fold domains"/>
    <property type="match status" value="1"/>
</dbReference>